<evidence type="ECO:0000313" key="3">
    <source>
        <dbReference type="Proteomes" id="UP000053237"/>
    </source>
</evidence>
<dbReference type="PANTHER" id="PTHR31827:SF1">
    <property type="entry name" value="EMB|CAB89363.1"/>
    <property type="match status" value="1"/>
</dbReference>
<dbReference type="PANTHER" id="PTHR31827">
    <property type="entry name" value="EMB|CAB89363.1"/>
    <property type="match status" value="1"/>
</dbReference>
<evidence type="ECO:0000313" key="2">
    <source>
        <dbReference type="EMBL" id="CCI50535.1"/>
    </source>
</evidence>
<feature type="domain" description="WRKY19-like zinc finger" evidence="1">
    <location>
        <begin position="177"/>
        <end position="200"/>
    </location>
</feature>
<evidence type="ECO:0000259" key="1">
    <source>
        <dbReference type="Pfam" id="PF24906"/>
    </source>
</evidence>
<sequence length="276" mass="29934">MLPLPPFASIERPHWLPERCNQHDTSISDRRSCLPSLITPQAKTFRDYSEINSVSSPRQLRLHELLNGENNSAASISPKDKKARLPSIQSIIKRAELMSTTPVSLSQFYRSNEKLVYSSEFGHRNRMMDGHVACEALADLAIPPLHRSISNSSASTASSCASSLIGDLTPRKRVSSGKLCGMNDCIKRAKAGGFCIAHGGGLRCSMPECNKHAVSLGLCISHGGGKRCKTDGCSNASRKNGLCWSHGGKRLCKREGCTKGPKVGGYCWSHGGKLKK</sequence>
<reference evidence="2 3" key="1">
    <citation type="submission" date="2012-05" db="EMBL/GenBank/DDBJ databases">
        <title>Recombination and specialization in a pathogen metapopulation.</title>
        <authorList>
            <person name="Gardiner A."/>
            <person name="Kemen E."/>
            <person name="Schultz-Larsen T."/>
            <person name="MacLean D."/>
            <person name="Van Oosterhout C."/>
            <person name="Jones J.D.G."/>
        </authorList>
    </citation>
    <scope>NUCLEOTIDE SEQUENCE [LARGE SCALE GENOMIC DNA]</scope>
    <source>
        <strain evidence="2 3">Ac Nc2</strain>
    </source>
</reference>
<dbReference type="EMBL" id="CAIX01000553">
    <property type="protein sequence ID" value="CCI50535.1"/>
    <property type="molecule type" value="Genomic_DNA"/>
</dbReference>
<feature type="domain" description="WRKY19-like zinc finger" evidence="1">
    <location>
        <begin position="201"/>
        <end position="224"/>
    </location>
</feature>
<keyword evidence="3" id="KW-1185">Reference proteome</keyword>
<organism evidence="2 3">
    <name type="scientific">Albugo candida</name>
    <dbReference type="NCBI Taxonomy" id="65357"/>
    <lineage>
        <taxon>Eukaryota</taxon>
        <taxon>Sar</taxon>
        <taxon>Stramenopiles</taxon>
        <taxon>Oomycota</taxon>
        <taxon>Peronosporomycetes</taxon>
        <taxon>Albuginales</taxon>
        <taxon>Albuginaceae</taxon>
        <taxon>Albugo</taxon>
    </lineage>
</organism>
<dbReference type="InParanoid" id="A0A024GVB9"/>
<protein>
    <recommendedName>
        <fullName evidence="1">WRKY19-like zinc finger domain-containing protein</fullName>
    </recommendedName>
</protein>
<dbReference type="AlphaFoldDB" id="A0A024GVB9"/>
<gene>
    <name evidence="2" type="ORF">BN9_124050</name>
</gene>
<feature type="domain" description="WRKY19-like zinc finger" evidence="1">
    <location>
        <begin position="225"/>
        <end position="248"/>
    </location>
</feature>
<name>A0A024GVB9_9STRA</name>
<comment type="caution">
    <text evidence="2">The sequence shown here is derived from an EMBL/GenBank/DDBJ whole genome shotgun (WGS) entry which is preliminary data.</text>
</comment>
<proteinExistence type="predicted"/>
<dbReference type="Pfam" id="PF24906">
    <property type="entry name" value="Zf_WRKY19"/>
    <property type="match status" value="3"/>
</dbReference>
<dbReference type="Proteomes" id="UP000053237">
    <property type="component" value="Unassembled WGS sequence"/>
</dbReference>
<accession>A0A024GVB9</accession>
<dbReference type="OrthoDB" id="63748at2759"/>
<dbReference type="InterPro" id="IPR056866">
    <property type="entry name" value="Znf_WRKY19"/>
</dbReference>